<evidence type="ECO:0000313" key="2">
    <source>
        <dbReference type="EMBL" id="GFO01609.1"/>
    </source>
</evidence>
<sequence length="143" mass="16666">MNLIFFFLKDDGTNTSILTSLSDRVEDGNEVDNDRQEDLTNQYSQHELNQILQRQRQIMAEELQKVIDQRNEARQTIISLERKLSAAKLRPRSDGKTQELMATLDVVRRERDVTVARLKTLMADIAETKLLYKLVFNHTLPLH</sequence>
<evidence type="ECO:0000313" key="3">
    <source>
        <dbReference type="Proteomes" id="UP000735302"/>
    </source>
</evidence>
<protein>
    <submittedName>
        <fullName evidence="2">Uncharacterized protein</fullName>
    </submittedName>
</protein>
<dbReference type="Proteomes" id="UP000735302">
    <property type="component" value="Unassembled WGS sequence"/>
</dbReference>
<dbReference type="AlphaFoldDB" id="A0AAV4A1W4"/>
<feature type="coiled-coil region" evidence="1">
    <location>
        <begin position="49"/>
        <end position="90"/>
    </location>
</feature>
<comment type="caution">
    <text evidence="2">The sequence shown here is derived from an EMBL/GenBank/DDBJ whole genome shotgun (WGS) entry which is preliminary data.</text>
</comment>
<keyword evidence="3" id="KW-1185">Reference proteome</keyword>
<keyword evidence="1" id="KW-0175">Coiled coil</keyword>
<dbReference type="EMBL" id="BLXT01003515">
    <property type="protein sequence ID" value="GFO01609.1"/>
    <property type="molecule type" value="Genomic_DNA"/>
</dbReference>
<evidence type="ECO:0000256" key="1">
    <source>
        <dbReference type="SAM" id="Coils"/>
    </source>
</evidence>
<name>A0AAV4A1W4_9GAST</name>
<accession>A0AAV4A1W4</accession>
<organism evidence="2 3">
    <name type="scientific">Plakobranchus ocellatus</name>
    <dbReference type="NCBI Taxonomy" id="259542"/>
    <lineage>
        <taxon>Eukaryota</taxon>
        <taxon>Metazoa</taxon>
        <taxon>Spiralia</taxon>
        <taxon>Lophotrochozoa</taxon>
        <taxon>Mollusca</taxon>
        <taxon>Gastropoda</taxon>
        <taxon>Heterobranchia</taxon>
        <taxon>Euthyneura</taxon>
        <taxon>Panpulmonata</taxon>
        <taxon>Sacoglossa</taxon>
        <taxon>Placobranchoidea</taxon>
        <taxon>Plakobranchidae</taxon>
        <taxon>Plakobranchus</taxon>
    </lineage>
</organism>
<proteinExistence type="predicted"/>
<reference evidence="2 3" key="1">
    <citation type="journal article" date="2021" name="Elife">
        <title>Chloroplast acquisition without the gene transfer in kleptoplastic sea slugs, Plakobranchus ocellatus.</title>
        <authorList>
            <person name="Maeda T."/>
            <person name="Takahashi S."/>
            <person name="Yoshida T."/>
            <person name="Shimamura S."/>
            <person name="Takaki Y."/>
            <person name="Nagai Y."/>
            <person name="Toyoda A."/>
            <person name="Suzuki Y."/>
            <person name="Arimoto A."/>
            <person name="Ishii H."/>
            <person name="Satoh N."/>
            <person name="Nishiyama T."/>
            <person name="Hasebe M."/>
            <person name="Maruyama T."/>
            <person name="Minagawa J."/>
            <person name="Obokata J."/>
            <person name="Shigenobu S."/>
        </authorList>
    </citation>
    <scope>NUCLEOTIDE SEQUENCE [LARGE SCALE GENOMIC DNA]</scope>
</reference>
<gene>
    <name evidence="2" type="ORF">PoB_002811400</name>
</gene>